<protein>
    <submittedName>
        <fullName evidence="6">LysR family transcriptional regulator</fullName>
    </submittedName>
</protein>
<dbReference type="PANTHER" id="PTHR30537:SF74">
    <property type="entry name" value="HTH-TYPE TRANSCRIPTIONAL REGULATOR TRPI"/>
    <property type="match status" value="1"/>
</dbReference>
<dbReference type="SUPFAM" id="SSF53850">
    <property type="entry name" value="Periplasmic binding protein-like II"/>
    <property type="match status" value="1"/>
</dbReference>
<dbReference type="InterPro" id="IPR036388">
    <property type="entry name" value="WH-like_DNA-bd_sf"/>
</dbReference>
<gene>
    <name evidence="6" type="ORF">FRZ61_38450</name>
</gene>
<dbReference type="RefSeq" id="WP_151119231.1">
    <property type="nucleotide sequence ID" value="NZ_CP042582.1"/>
</dbReference>
<reference evidence="6 7" key="1">
    <citation type="submission" date="2019-08" db="EMBL/GenBank/DDBJ databases">
        <title>Hyperibacter terrae gen. nov., sp. nov. and Hyperibacter viscosus sp. nov., two new members in the family Rhodospirillaceae isolated from the rhizosphere of Hypericum perforatum.</title>
        <authorList>
            <person name="Noviana Z."/>
        </authorList>
    </citation>
    <scope>NUCLEOTIDE SEQUENCE [LARGE SCALE GENOMIC DNA]</scope>
    <source>
        <strain evidence="6 7">R5959</strain>
    </source>
</reference>
<keyword evidence="3" id="KW-0238">DNA-binding</keyword>
<dbReference type="Gene3D" id="3.40.190.10">
    <property type="entry name" value="Periplasmic binding protein-like II"/>
    <property type="match status" value="2"/>
</dbReference>
<evidence type="ECO:0000259" key="5">
    <source>
        <dbReference type="PROSITE" id="PS50931"/>
    </source>
</evidence>
<dbReference type="PANTHER" id="PTHR30537">
    <property type="entry name" value="HTH-TYPE TRANSCRIPTIONAL REGULATOR"/>
    <property type="match status" value="1"/>
</dbReference>
<dbReference type="PRINTS" id="PR00039">
    <property type="entry name" value="HTHLYSR"/>
</dbReference>
<evidence type="ECO:0000256" key="3">
    <source>
        <dbReference type="ARBA" id="ARBA00023125"/>
    </source>
</evidence>
<dbReference type="GO" id="GO:0006351">
    <property type="term" value="P:DNA-templated transcription"/>
    <property type="evidence" value="ECO:0007669"/>
    <property type="project" value="TreeGrafter"/>
</dbReference>
<dbReference type="Pfam" id="PF00126">
    <property type="entry name" value="HTH_1"/>
    <property type="match status" value="1"/>
</dbReference>
<dbReference type="AlphaFoldDB" id="A0A5J6N935"/>
<keyword evidence="7" id="KW-1185">Reference proteome</keyword>
<dbReference type="EMBL" id="CP042582">
    <property type="protein sequence ID" value="QEX23906.1"/>
    <property type="molecule type" value="Genomic_DNA"/>
</dbReference>
<dbReference type="InterPro" id="IPR036390">
    <property type="entry name" value="WH_DNA-bd_sf"/>
</dbReference>
<dbReference type="OrthoDB" id="9794694at2"/>
<dbReference type="PROSITE" id="PS50931">
    <property type="entry name" value="HTH_LYSR"/>
    <property type="match status" value="1"/>
</dbReference>
<feature type="domain" description="HTH lysR-type" evidence="5">
    <location>
        <begin position="9"/>
        <end position="66"/>
    </location>
</feature>
<dbReference type="Pfam" id="PF03466">
    <property type="entry name" value="LysR_substrate"/>
    <property type="match status" value="1"/>
</dbReference>
<keyword evidence="4" id="KW-0804">Transcription</keyword>
<dbReference type="KEGG" id="hadh:FRZ61_38450"/>
<dbReference type="SUPFAM" id="SSF46785">
    <property type="entry name" value="Winged helix' DNA-binding domain"/>
    <property type="match status" value="1"/>
</dbReference>
<evidence type="ECO:0000256" key="1">
    <source>
        <dbReference type="ARBA" id="ARBA00009437"/>
    </source>
</evidence>
<accession>A0A5J6N935</accession>
<evidence type="ECO:0000313" key="7">
    <source>
        <dbReference type="Proteomes" id="UP000325797"/>
    </source>
</evidence>
<dbReference type="GO" id="GO:0003700">
    <property type="term" value="F:DNA-binding transcription factor activity"/>
    <property type="evidence" value="ECO:0007669"/>
    <property type="project" value="InterPro"/>
</dbReference>
<evidence type="ECO:0000256" key="4">
    <source>
        <dbReference type="ARBA" id="ARBA00023163"/>
    </source>
</evidence>
<sequence length="304" mass="33519">MAIDSSPLPPPNSLVAFEAAARHQSITLAAAELNVTGAAISRQVRKLEEHLGCALFERFHRRVRLTPQGVMLHRALFDGLSQIGQACRELAVGSDPRQVTVGSTIAFASLWLMPRIPSFNVANPDIALRYIVADTLVDRLEDDLDLVVLYGPGDWPGYASTLLFGDDIIPVCSPAYRAERPQMKVPADLLNERLVHVESENRTWETWPIWFAKMGITEPPRGRAETFNNYMMGLQAAIESHGIMLGWRNLIADHLIRGNLVPAVPGSVPAAGGYYQLLPMSRPASPATILLSQWIEAQARAIKR</sequence>
<proteinExistence type="inferred from homology"/>
<comment type="similarity">
    <text evidence="1">Belongs to the LysR transcriptional regulatory family.</text>
</comment>
<dbReference type="InterPro" id="IPR058163">
    <property type="entry name" value="LysR-type_TF_proteobact-type"/>
</dbReference>
<dbReference type="Gene3D" id="1.10.10.10">
    <property type="entry name" value="Winged helix-like DNA-binding domain superfamily/Winged helix DNA-binding domain"/>
    <property type="match status" value="1"/>
</dbReference>
<dbReference type="GO" id="GO:0043565">
    <property type="term" value="F:sequence-specific DNA binding"/>
    <property type="evidence" value="ECO:0007669"/>
    <property type="project" value="TreeGrafter"/>
</dbReference>
<dbReference type="InterPro" id="IPR000847">
    <property type="entry name" value="LysR_HTH_N"/>
</dbReference>
<organism evidence="6 7">
    <name type="scientific">Hypericibacter adhaerens</name>
    <dbReference type="NCBI Taxonomy" id="2602016"/>
    <lineage>
        <taxon>Bacteria</taxon>
        <taxon>Pseudomonadati</taxon>
        <taxon>Pseudomonadota</taxon>
        <taxon>Alphaproteobacteria</taxon>
        <taxon>Rhodospirillales</taxon>
        <taxon>Dongiaceae</taxon>
        <taxon>Hypericibacter</taxon>
    </lineage>
</organism>
<dbReference type="Proteomes" id="UP000325797">
    <property type="component" value="Chromosome"/>
</dbReference>
<dbReference type="InterPro" id="IPR005119">
    <property type="entry name" value="LysR_subst-bd"/>
</dbReference>
<keyword evidence="2" id="KW-0805">Transcription regulation</keyword>
<evidence type="ECO:0000313" key="6">
    <source>
        <dbReference type="EMBL" id="QEX23906.1"/>
    </source>
</evidence>
<dbReference type="CDD" id="cd08432">
    <property type="entry name" value="PBP2_GcdR_TrpI_HvrB_AmpR_like"/>
    <property type="match status" value="1"/>
</dbReference>
<name>A0A5J6N935_9PROT</name>
<evidence type="ECO:0000256" key="2">
    <source>
        <dbReference type="ARBA" id="ARBA00023015"/>
    </source>
</evidence>